<dbReference type="EMBL" id="LIAE01010041">
    <property type="protein sequence ID" value="PAV66735.1"/>
    <property type="molecule type" value="Genomic_DNA"/>
</dbReference>
<name>A0A2A2JYG2_9BILA</name>
<evidence type="ECO:0000256" key="1">
    <source>
        <dbReference type="SAM" id="MobiDB-lite"/>
    </source>
</evidence>
<gene>
    <name evidence="2" type="ORF">WR25_21741</name>
</gene>
<feature type="compositionally biased region" description="Low complexity" evidence="1">
    <location>
        <begin position="363"/>
        <end position="375"/>
    </location>
</feature>
<organism evidence="2 3">
    <name type="scientific">Diploscapter pachys</name>
    <dbReference type="NCBI Taxonomy" id="2018661"/>
    <lineage>
        <taxon>Eukaryota</taxon>
        <taxon>Metazoa</taxon>
        <taxon>Ecdysozoa</taxon>
        <taxon>Nematoda</taxon>
        <taxon>Chromadorea</taxon>
        <taxon>Rhabditida</taxon>
        <taxon>Rhabditina</taxon>
        <taxon>Rhabditomorpha</taxon>
        <taxon>Rhabditoidea</taxon>
        <taxon>Rhabditidae</taxon>
        <taxon>Diploscapter</taxon>
    </lineage>
</organism>
<evidence type="ECO:0000313" key="2">
    <source>
        <dbReference type="EMBL" id="PAV66735.1"/>
    </source>
</evidence>
<keyword evidence="3" id="KW-1185">Reference proteome</keyword>
<reference evidence="2 3" key="1">
    <citation type="journal article" date="2017" name="Curr. Biol.">
        <title>Genome architecture and evolution of a unichromosomal asexual nematode.</title>
        <authorList>
            <person name="Fradin H."/>
            <person name="Zegar C."/>
            <person name="Gutwein M."/>
            <person name="Lucas J."/>
            <person name="Kovtun M."/>
            <person name="Corcoran D."/>
            <person name="Baugh L.R."/>
            <person name="Kiontke K."/>
            <person name="Gunsalus K."/>
            <person name="Fitch D.H."/>
            <person name="Piano F."/>
        </authorList>
    </citation>
    <scope>NUCLEOTIDE SEQUENCE [LARGE SCALE GENOMIC DNA]</scope>
    <source>
        <strain evidence="2">PF1309</strain>
    </source>
</reference>
<sequence length="412" mass="44724">MREHPGAIIVVMRRVATVVVERERRARPPQRLVETDRGGVEVDDRRLRFRPDGADRSGIIGERRADMVVGGPHPPLGRGDEHRRDAAPAQLGDIGAQIVAIGRRRIGIGLRPLRFLVVVAELDHRDIAGFRARQNLVEPQLGEEGFQRLARFRMVGDGDLRRQECGEHLAPARRGFRGLIGDGGIAQQEQRRHVDGRDRYGAQAGRMAQHLDRQPVVPVEGAQLAGFQTHRTAAGCVGGRRCQLGVADVHDEPPRDDFAGTRADRVEHQAAVLPLDRRIRRAGGVAQRDRHRIIAGCRRDGKEMGIGLIAEPVGIGPVGRDTDRGGIAGRAGEDIGARGHGGGRDHRHCSRQGGQSVHDGPPAGVSRRSAGRSVRTWPAIGRPVAARPLATRSAMRRAPNSLKCVSSSTASL</sequence>
<evidence type="ECO:0000313" key="3">
    <source>
        <dbReference type="Proteomes" id="UP000218231"/>
    </source>
</evidence>
<proteinExistence type="predicted"/>
<accession>A0A2A2JYG2</accession>
<comment type="caution">
    <text evidence="2">The sequence shown here is derived from an EMBL/GenBank/DDBJ whole genome shotgun (WGS) entry which is preliminary data.</text>
</comment>
<feature type="region of interest" description="Disordered" evidence="1">
    <location>
        <begin position="329"/>
        <end position="376"/>
    </location>
</feature>
<protein>
    <submittedName>
        <fullName evidence="2">Uncharacterized protein</fullName>
    </submittedName>
</protein>
<dbReference type="Proteomes" id="UP000218231">
    <property type="component" value="Unassembled WGS sequence"/>
</dbReference>
<dbReference type="AlphaFoldDB" id="A0A2A2JYG2"/>